<dbReference type="GO" id="GO:0016042">
    <property type="term" value="P:lipid catabolic process"/>
    <property type="evidence" value="ECO:0007669"/>
    <property type="project" value="InterPro"/>
</dbReference>
<dbReference type="AlphaFoldDB" id="F3KXQ1"/>
<keyword evidence="4" id="KW-1185">Reference proteome</keyword>
<feature type="domain" description="AFL C-terminal" evidence="2">
    <location>
        <begin position="276"/>
        <end position="380"/>
    </location>
</feature>
<dbReference type="STRING" id="887062.HGR_16230"/>
<dbReference type="Pfam" id="PF18067">
    <property type="entry name" value="Lipase_C"/>
    <property type="match status" value="1"/>
</dbReference>
<dbReference type="InterPro" id="IPR002918">
    <property type="entry name" value="Lipase_EstA/Esterase_EstB"/>
</dbReference>
<feature type="chain" id="PRO_5003302165" description="AFL C-terminal domain-containing protein" evidence="1">
    <location>
        <begin position="27"/>
        <end position="470"/>
    </location>
</feature>
<dbReference type="SUPFAM" id="SSF53474">
    <property type="entry name" value="alpha/beta-Hydrolases"/>
    <property type="match status" value="1"/>
</dbReference>
<name>F3KXQ1_9BURK</name>
<dbReference type="OrthoDB" id="8871309at2"/>
<dbReference type="Gene3D" id="2.60.40.2190">
    <property type="match status" value="1"/>
</dbReference>
<dbReference type="eggNOG" id="COG1075">
    <property type="taxonomic scope" value="Bacteria"/>
</dbReference>
<dbReference type="RefSeq" id="WP_006299402.1">
    <property type="nucleotide sequence ID" value="NZ_AEGR01000109.1"/>
</dbReference>
<dbReference type="Gene3D" id="3.40.50.1820">
    <property type="entry name" value="alpha/beta hydrolase"/>
    <property type="match status" value="1"/>
</dbReference>
<gene>
    <name evidence="3" type="ORF">HGR_16230</name>
</gene>
<dbReference type="GO" id="GO:0016787">
    <property type="term" value="F:hydrolase activity"/>
    <property type="evidence" value="ECO:0007669"/>
    <property type="project" value="InterPro"/>
</dbReference>
<dbReference type="Pfam" id="PF01674">
    <property type="entry name" value="Lipase_2"/>
    <property type="match status" value="1"/>
</dbReference>
<evidence type="ECO:0000313" key="3">
    <source>
        <dbReference type="EMBL" id="EGI75326.1"/>
    </source>
</evidence>
<dbReference type="EMBL" id="AEGR01000109">
    <property type="protein sequence ID" value="EGI75326.1"/>
    <property type="molecule type" value="Genomic_DNA"/>
</dbReference>
<proteinExistence type="predicted"/>
<feature type="signal peptide" evidence="1">
    <location>
        <begin position="1"/>
        <end position="26"/>
    </location>
</feature>
<sequence length="470" mass="50013">MLFTRRAVTAAALMLATALSLLTGCAAPSAKSSMSDSSATYPPIVFVHGNGDSAALWLTTLWRFESNGWPRERLHVIELPYPLARDNDSKAQPGRSGTAEHMAYLKGEVERVLRSNGASQVVLMGNSRGGYAIRNYIQNGGAATVSHAVLGGTPNHGVWAIQGYNEGSEFSGTGAFLKGLNAPKNANGDEVTSPVRWMTVRSDKNDKYAQPDGLWIGAKGTPTNVGYDGPELMGARNVVIAGLDHRETSFAPTAFAAAFEFLTGRAPKVDIVPEAQVALSGVVTGLGLNPNDPASGDYVNNLPLAGAELSIYETDAATGQRLGAPVYTRKTGPDGRWGPFSPRAGVTHEFELKATGYATTHFYRSPFPRSSSILNLRPERVTAAADKEAQALVIFTRPRGYFDAQRDTLRFDGRTPPPGVPPAGAGVSSSRLRLDNAADRAITAEFNGERLAGRVWPAAAGHVSVLELTY</sequence>
<organism evidence="3 4">
    <name type="scientific">Hylemonella gracilis ATCC 19624</name>
    <dbReference type="NCBI Taxonomy" id="887062"/>
    <lineage>
        <taxon>Bacteria</taxon>
        <taxon>Pseudomonadati</taxon>
        <taxon>Pseudomonadota</taxon>
        <taxon>Betaproteobacteria</taxon>
        <taxon>Burkholderiales</taxon>
        <taxon>Comamonadaceae</taxon>
        <taxon>Hylemonella</taxon>
    </lineage>
</organism>
<keyword evidence="1" id="KW-0732">Signal</keyword>
<dbReference type="InterPro" id="IPR029058">
    <property type="entry name" value="AB_hydrolase_fold"/>
</dbReference>
<comment type="caution">
    <text evidence="3">The sequence shown here is derived from an EMBL/GenBank/DDBJ whole genome shotgun (WGS) entry which is preliminary data.</text>
</comment>
<dbReference type="PROSITE" id="PS51257">
    <property type="entry name" value="PROKAR_LIPOPROTEIN"/>
    <property type="match status" value="1"/>
</dbReference>
<evidence type="ECO:0000259" key="2">
    <source>
        <dbReference type="Pfam" id="PF18067"/>
    </source>
</evidence>
<protein>
    <recommendedName>
        <fullName evidence="2">AFL C-terminal domain-containing protein</fullName>
    </recommendedName>
</protein>
<evidence type="ECO:0000256" key="1">
    <source>
        <dbReference type="SAM" id="SignalP"/>
    </source>
</evidence>
<evidence type="ECO:0000313" key="4">
    <source>
        <dbReference type="Proteomes" id="UP000016368"/>
    </source>
</evidence>
<reference evidence="3 4" key="1">
    <citation type="journal article" date="2011" name="EMBO J.">
        <title>Structural diversity of bacterial flagellar motors.</title>
        <authorList>
            <person name="Chen S."/>
            <person name="Beeby M."/>
            <person name="Murphy G.E."/>
            <person name="Leadbetter J.R."/>
            <person name="Hendrixson D.R."/>
            <person name="Briegel A."/>
            <person name="Li Z."/>
            <person name="Shi J."/>
            <person name="Tocheva E.I."/>
            <person name="Muller A."/>
            <person name="Dobro M.J."/>
            <person name="Jensen G.J."/>
        </authorList>
    </citation>
    <scope>NUCLEOTIDE SEQUENCE [LARGE SCALE GENOMIC DNA]</scope>
    <source>
        <strain evidence="3 4">ATCC 19624</strain>
    </source>
</reference>
<dbReference type="InterPro" id="IPR040664">
    <property type="entry name" value="AFL_C"/>
</dbReference>
<dbReference type="Proteomes" id="UP000016368">
    <property type="component" value="Unassembled WGS sequence"/>
</dbReference>
<accession>F3KXQ1</accession>